<evidence type="ECO:0000313" key="4">
    <source>
        <dbReference type="EMBL" id="TET63894.1"/>
    </source>
</evidence>
<dbReference type="Pfam" id="PF00881">
    <property type="entry name" value="Nitroreductase"/>
    <property type="match status" value="2"/>
</dbReference>
<dbReference type="Proteomes" id="UP000319130">
    <property type="component" value="Unassembled WGS sequence"/>
</dbReference>
<dbReference type="AlphaFoldDB" id="A0A523WA56"/>
<name>A0A523WA56_UNCAE</name>
<sequence length="167" mass="19194">MDFYSVIKRRRSIRKYQRRVVEQDKLERVLEAARIAPSATNAQPFRFMVVTTREVRERLRASYDREWFWRAPVIICACGSKEQSWRRRDGRSYLDVDVAIAVDHLILAATAEGLGTCWIADFDPEEAKRVLDLPDDVEPIVMTPLGYPAAAPGPTSRKPLDEVVKFV</sequence>
<evidence type="ECO:0000256" key="1">
    <source>
        <dbReference type="ARBA" id="ARBA00007118"/>
    </source>
</evidence>
<keyword evidence="2" id="KW-0560">Oxidoreductase</keyword>
<dbReference type="InterPro" id="IPR000415">
    <property type="entry name" value="Nitroreductase-like"/>
</dbReference>
<organism evidence="4 5">
    <name type="scientific">Aerophobetes bacterium</name>
    <dbReference type="NCBI Taxonomy" id="2030807"/>
    <lineage>
        <taxon>Bacteria</taxon>
        <taxon>Candidatus Aerophobota</taxon>
    </lineage>
</organism>
<gene>
    <name evidence="4" type="ORF">E3J48_01880</name>
</gene>
<evidence type="ECO:0000259" key="3">
    <source>
        <dbReference type="Pfam" id="PF00881"/>
    </source>
</evidence>
<accession>A0A523WA56</accession>
<reference evidence="4 5" key="1">
    <citation type="submission" date="2019-03" db="EMBL/GenBank/DDBJ databases">
        <title>Metabolic potential of uncultured bacteria and archaea associated with petroleum seepage in deep-sea sediments.</title>
        <authorList>
            <person name="Dong X."/>
            <person name="Hubert C."/>
        </authorList>
    </citation>
    <scope>NUCLEOTIDE SEQUENCE [LARGE SCALE GENOMIC DNA]</scope>
    <source>
        <strain evidence="4">E29_bin52</strain>
    </source>
</reference>
<comment type="caution">
    <text evidence="4">The sequence shown here is derived from an EMBL/GenBank/DDBJ whole genome shotgun (WGS) entry which is preliminary data.</text>
</comment>
<dbReference type="GO" id="GO:0016491">
    <property type="term" value="F:oxidoreductase activity"/>
    <property type="evidence" value="ECO:0007669"/>
    <property type="project" value="UniProtKB-KW"/>
</dbReference>
<proteinExistence type="inferred from homology"/>
<dbReference type="Gene3D" id="3.40.109.10">
    <property type="entry name" value="NADH Oxidase"/>
    <property type="match status" value="1"/>
</dbReference>
<dbReference type="PANTHER" id="PTHR43673:SF10">
    <property type="entry name" value="NADH DEHYDROGENASE_NAD(P)H NITROREDUCTASE XCC3605-RELATED"/>
    <property type="match status" value="1"/>
</dbReference>
<comment type="similarity">
    <text evidence="1">Belongs to the nitroreductase family.</text>
</comment>
<evidence type="ECO:0000256" key="2">
    <source>
        <dbReference type="ARBA" id="ARBA00023002"/>
    </source>
</evidence>
<protein>
    <submittedName>
        <fullName evidence="4">Nitroreductase</fullName>
    </submittedName>
</protein>
<feature type="domain" description="Nitroreductase" evidence="3">
    <location>
        <begin position="7"/>
        <end position="60"/>
    </location>
</feature>
<dbReference type="EMBL" id="SOIZ01000079">
    <property type="protein sequence ID" value="TET63894.1"/>
    <property type="molecule type" value="Genomic_DNA"/>
</dbReference>
<dbReference type="InterPro" id="IPR029479">
    <property type="entry name" value="Nitroreductase"/>
</dbReference>
<feature type="domain" description="Nitroreductase" evidence="3">
    <location>
        <begin position="64"/>
        <end position="147"/>
    </location>
</feature>
<dbReference type="PANTHER" id="PTHR43673">
    <property type="entry name" value="NAD(P)H NITROREDUCTASE YDGI-RELATED"/>
    <property type="match status" value="1"/>
</dbReference>
<dbReference type="SUPFAM" id="SSF55469">
    <property type="entry name" value="FMN-dependent nitroreductase-like"/>
    <property type="match status" value="1"/>
</dbReference>
<evidence type="ECO:0000313" key="5">
    <source>
        <dbReference type="Proteomes" id="UP000319130"/>
    </source>
</evidence>